<dbReference type="InterPro" id="IPR001789">
    <property type="entry name" value="Sig_transdc_resp-reg_receiver"/>
</dbReference>
<dbReference type="InterPro" id="IPR011006">
    <property type="entry name" value="CheY-like_superfamily"/>
</dbReference>
<evidence type="ECO:0000256" key="1">
    <source>
        <dbReference type="ARBA" id="ARBA00022553"/>
    </source>
</evidence>
<feature type="DNA-binding region" description="OmpR/PhoB-type" evidence="7">
    <location>
        <begin position="134"/>
        <end position="232"/>
    </location>
</feature>
<dbReference type="PANTHER" id="PTHR48111">
    <property type="entry name" value="REGULATOR OF RPOS"/>
    <property type="match status" value="1"/>
</dbReference>
<dbReference type="AlphaFoldDB" id="A0A4Z0V6Y0"/>
<dbReference type="Gene3D" id="3.40.50.2300">
    <property type="match status" value="1"/>
</dbReference>
<organism evidence="10 11">
    <name type="scientific">Duncaniella freteri</name>
    <dbReference type="NCBI Taxonomy" id="2530391"/>
    <lineage>
        <taxon>Bacteria</taxon>
        <taxon>Pseudomonadati</taxon>
        <taxon>Bacteroidota</taxon>
        <taxon>Bacteroidia</taxon>
        <taxon>Bacteroidales</taxon>
        <taxon>Muribaculaceae</taxon>
        <taxon>Duncaniella</taxon>
    </lineage>
</organism>
<dbReference type="SMART" id="SM00862">
    <property type="entry name" value="Trans_reg_C"/>
    <property type="match status" value="1"/>
</dbReference>
<dbReference type="PROSITE" id="PS50110">
    <property type="entry name" value="RESPONSE_REGULATORY"/>
    <property type="match status" value="1"/>
</dbReference>
<dbReference type="RefSeq" id="WP_135471101.1">
    <property type="nucleotide sequence ID" value="NZ_CASCNC010000002.1"/>
</dbReference>
<dbReference type="SUPFAM" id="SSF46894">
    <property type="entry name" value="C-terminal effector domain of the bipartite response regulators"/>
    <property type="match status" value="1"/>
</dbReference>
<dbReference type="Gene3D" id="6.10.250.690">
    <property type="match status" value="1"/>
</dbReference>
<keyword evidence="2" id="KW-0902">Two-component regulatory system</keyword>
<dbReference type="GO" id="GO:0006355">
    <property type="term" value="P:regulation of DNA-templated transcription"/>
    <property type="evidence" value="ECO:0007669"/>
    <property type="project" value="InterPro"/>
</dbReference>
<evidence type="ECO:0000313" key="11">
    <source>
        <dbReference type="Proteomes" id="UP000297635"/>
    </source>
</evidence>
<gene>
    <name evidence="10" type="ORF">EZ315_04980</name>
</gene>
<evidence type="ECO:0000256" key="7">
    <source>
        <dbReference type="PROSITE-ProRule" id="PRU01091"/>
    </source>
</evidence>
<name>A0A4Z0V6Y0_9BACT</name>
<dbReference type="InterPro" id="IPR039420">
    <property type="entry name" value="WalR-like"/>
</dbReference>
<dbReference type="InterPro" id="IPR016032">
    <property type="entry name" value="Sig_transdc_resp-reg_C-effctor"/>
</dbReference>
<keyword evidence="1" id="KW-0597">Phosphoprotein</keyword>
<evidence type="ECO:0000313" key="10">
    <source>
        <dbReference type="EMBL" id="TGG40084.1"/>
    </source>
</evidence>
<protein>
    <submittedName>
        <fullName evidence="10">Response regulator transcription factor</fullName>
    </submittedName>
</protein>
<dbReference type="Gene3D" id="1.10.10.10">
    <property type="entry name" value="Winged helix-like DNA-binding domain superfamily/Winged helix DNA-binding domain"/>
    <property type="match status" value="1"/>
</dbReference>
<dbReference type="GO" id="GO:0005829">
    <property type="term" value="C:cytosol"/>
    <property type="evidence" value="ECO:0007669"/>
    <property type="project" value="TreeGrafter"/>
</dbReference>
<keyword evidence="5" id="KW-0804">Transcription</keyword>
<dbReference type="GO" id="GO:0000156">
    <property type="term" value="F:phosphorelay response regulator activity"/>
    <property type="evidence" value="ECO:0007669"/>
    <property type="project" value="TreeGrafter"/>
</dbReference>
<evidence type="ECO:0000256" key="5">
    <source>
        <dbReference type="ARBA" id="ARBA00023163"/>
    </source>
</evidence>
<evidence type="ECO:0000259" key="9">
    <source>
        <dbReference type="PROSITE" id="PS51755"/>
    </source>
</evidence>
<dbReference type="Pfam" id="PF00072">
    <property type="entry name" value="Response_reg"/>
    <property type="match status" value="1"/>
</dbReference>
<dbReference type="PANTHER" id="PTHR48111:SF1">
    <property type="entry name" value="TWO-COMPONENT RESPONSE REGULATOR ORR33"/>
    <property type="match status" value="1"/>
</dbReference>
<evidence type="ECO:0000256" key="4">
    <source>
        <dbReference type="ARBA" id="ARBA00023125"/>
    </source>
</evidence>
<dbReference type="EMBL" id="SJSA01000001">
    <property type="protein sequence ID" value="TGG40084.1"/>
    <property type="molecule type" value="Genomic_DNA"/>
</dbReference>
<dbReference type="CDD" id="cd00383">
    <property type="entry name" value="trans_reg_C"/>
    <property type="match status" value="1"/>
</dbReference>
<accession>A0A4Z0V6Y0</accession>
<evidence type="ECO:0000259" key="8">
    <source>
        <dbReference type="PROSITE" id="PS50110"/>
    </source>
</evidence>
<feature type="domain" description="OmpR/PhoB-type" evidence="9">
    <location>
        <begin position="134"/>
        <end position="232"/>
    </location>
</feature>
<proteinExistence type="predicted"/>
<dbReference type="SMART" id="SM00448">
    <property type="entry name" value="REC"/>
    <property type="match status" value="1"/>
</dbReference>
<dbReference type="GeneID" id="82149139"/>
<dbReference type="InterPro" id="IPR001867">
    <property type="entry name" value="OmpR/PhoB-type_DNA-bd"/>
</dbReference>
<keyword evidence="11" id="KW-1185">Reference proteome</keyword>
<evidence type="ECO:0000256" key="2">
    <source>
        <dbReference type="ARBA" id="ARBA00023012"/>
    </source>
</evidence>
<dbReference type="Proteomes" id="UP000297635">
    <property type="component" value="Unassembled WGS sequence"/>
</dbReference>
<comment type="caution">
    <text evidence="6">Lacks conserved residue(s) required for the propagation of feature annotation.</text>
</comment>
<comment type="caution">
    <text evidence="10">The sequence shown here is derived from an EMBL/GenBank/DDBJ whole genome shotgun (WGS) entry which is preliminary data.</text>
</comment>
<dbReference type="GO" id="GO:0000976">
    <property type="term" value="F:transcription cis-regulatory region binding"/>
    <property type="evidence" value="ECO:0007669"/>
    <property type="project" value="TreeGrafter"/>
</dbReference>
<feature type="domain" description="Response regulatory" evidence="8">
    <location>
        <begin position="8"/>
        <end position="124"/>
    </location>
</feature>
<evidence type="ECO:0000256" key="3">
    <source>
        <dbReference type="ARBA" id="ARBA00023015"/>
    </source>
</evidence>
<evidence type="ECO:0000256" key="6">
    <source>
        <dbReference type="PROSITE-ProRule" id="PRU00169"/>
    </source>
</evidence>
<dbReference type="GO" id="GO:0032993">
    <property type="term" value="C:protein-DNA complex"/>
    <property type="evidence" value="ECO:0007669"/>
    <property type="project" value="TreeGrafter"/>
</dbReference>
<dbReference type="PROSITE" id="PS51755">
    <property type="entry name" value="OMPR_PHOB"/>
    <property type="match status" value="1"/>
</dbReference>
<reference evidence="10 11" key="1">
    <citation type="submission" date="2019-02" db="EMBL/GenBank/DDBJ databases">
        <title>Isolation and identification of novel species under the genus Muribaculum.</title>
        <authorList>
            <person name="Miyake S."/>
            <person name="Ding Y."/>
            <person name="Low A."/>
            <person name="Soh M."/>
            <person name="Seedorf H."/>
        </authorList>
    </citation>
    <scope>NUCLEOTIDE SEQUENCE [LARGE SCALE GENOMIC DNA]</scope>
    <source>
        <strain evidence="10 11">TLL-A3</strain>
    </source>
</reference>
<dbReference type="Pfam" id="PF00486">
    <property type="entry name" value="Trans_reg_C"/>
    <property type="match status" value="1"/>
</dbReference>
<keyword evidence="3" id="KW-0805">Transcription regulation</keyword>
<sequence>MQQTHSPLILIIDSDAYIKSLLADNLRSEGYTVETVESALEALVLHLDRYSLIISEVELPGEIDGFELLERVKDDPMTSTVPLIFCTVRDNENDIIKGLNAGADDYIIRPFSLREMLARVRSVLRRHRNMAPASNMRTIEYRTLILNVDSHGLLIDGESVSLSPTEFSILTLLLRSRNRMFKREEILAAAWPGEELNNPRLVDVNISRLRKKLSTYSRHLVNKSGLGYGFVDEA</sequence>
<dbReference type="SUPFAM" id="SSF52172">
    <property type="entry name" value="CheY-like"/>
    <property type="match status" value="1"/>
</dbReference>
<dbReference type="InterPro" id="IPR036388">
    <property type="entry name" value="WH-like_DNA-bd_sf"/>
</dbReference>
<keyword evidence="4 7" id="KW-0238">DNA-binding</keyword>